<dbReference type="Pfam" id="PF02321">
    <property type="entry name" value="OEP"/>
    <property type="match status" value="2"/>
</dbReference>
<evidence type="ECO:0000256" key="7">
    <source>
        <dbReference type="ARBA" id="ARBA00023237"/>
    </source>
</evidence>
<proteinExistence type="inferred from homology"/>
<sequence>MNRPFITLFALLAALSAQAAEPWSVERCMEYAAEHSHTVRLQQYDLDASRTERTRAIGAFLPEVYGSVGAQMNFGRAIDPETNTYTDVNTFYNGYGLQASLVVFDGLQRYNELRMARANVAMGHSALQAEKDAVRLRVYKACMDLLYCEGAVEHTSRKRDESRALLHQTEVMAEVGQKSEADVAQMRATLAADDYELTHMQSQTTKALLALKQQMNFPIADTLVVEKPSVDASLLPTDNAYNIYNVALTTNPRIAQAAGNVAAARYALRAARGAFLPKLSLSGGVSTSFYRNMDVGGHAPFGQQFKNNAGEYVTLSLSIPIFNRLGSVSSVRSRRIALDRARESLNYERSELQRIIAEAVADVENSTKEVQKMQDQVEADSLAAYLTTRKFEEGMASSIDVRTAAVTLLQSRVRLLQSQLTMMYNKRLLAYYKGEPSWTDK</sequence>
<dbReference type="eggNOG" id="COG1538">
    <property type="taxonomic scope" value="Bacteria"/>
</dbReference>
<gene>
    <name evidence="10" type="ORF">HMPREF0673_01805</name>
</gene>
<evidence type="ECO:0000313" key="10">
    <source>
        <dbReference type="EMBL" id="EHJ38950.1"/>
    </source>
</evidence>
<dbReference type="Proteomes" id="UP000004407">
    <property type="component" value="Unassembled WGS sequence"/>
</dbReference>
<evidence type="ECO:0000256" key="1">
    <source>
        <dbReference type="ARBA" id="ARBA00004442"/>
    </source>
</evidence>
<dbReference type="GeneID" id="78337409"/>
<dbReference type="InterPro" id="IPR051906">
    <property type="entry name" value="TolC-like"/>
</dbReference>
<comment type="caution">
    <text evidence="10">The sequence shown here is derived from an EMBL/GenBank/DDBJ whole genome shotgun (WGS) entry which is preliminary data.</text>
</comment>
<dbReference type="Gene3D" id="1.20.1600.10">
    <property type="entry name" value="Outer membrane efflux proteins (OEP)"/>
    <property type="match status" value="1"/>
</dbReference>
<evidence type="ECO:0000313" key="11">
    <source>
        <dbReference type="Proteomes" id="UP000004407"/>
    </source>
</evidence>
<accession>G6AYU4</accession>
<dbReference type="HOGENOM" id="CLU_012817_11_1_10"/>
<keyword evidence="7" id="KW-0998">Cell outer membrane</keyword>
<protein>
    <submittedName>
        <fullName evidence="10">Outer membrane efflux protein</fullName>
    </submittedName>
</protein>
<feature type="signal peptide" evidence="9">
    <location>
        <begin position="1"/>
        <end position="19"/>
    </location>
</feature>
<evidence type="ECO:0000256" key="5">
    <source>
        <dbReference type="ARBA" id="ARBA00022692"/>
    </source>
</evidence>
<dbReference type="SUPFAM" id="SSF56954">
    <property type="entry name" value="Outer membrane efflux proteins (OEP)"/>
    <property type="match status" value="1"/>
</dbReference>
<keyword evidence="5" id="KW-0812">Transmembrane</keyword>
<dbReference type="InterPro" id="IPR003423">
    <property type="entry name" value="OMP_efflux"/>
</dbReference>
<evidence type="ECO:0000256" key="2">
    <source>
        <dbReference type="ARBA" id="ARBA00007613"/>
    </source>
</evidence>
<comment type="subcellular location">
    <subcellularLocation>
        <location evidence="1">Cell outer membrane</location>
    </subcellularLocation>
</comment>
<feature type="coiled-coil region" evidence="8">
    <location>
        <begin position="349"/>
        <end position="376"/>
    </location>
</feature>
<dbReference type="GO" id="GO:1990281">
    <property type="term" value="C:efflux pump complex"/>
    <property type="evidence" value="ECO:0007669"/>
    <property type="project" value="TreeGrafter"/>
</dbReference>
<evidence type="ECO:0000256" key="9">
    <source>
        <dbReference type="SAM" id="SignalP"/>
    </source>
</evidence>
<evidence type="ECO:0000256" key="6">
    <source>
        <dbReference type="ARBA" id="ARBA00023136"/>
    </source>
</evidence>
<keyword evidence="6" id="KW-0472">Membrane</keyword>
<evidence type="ECO:0000256" key="3">
    <source>
        <dbReference type="ARBA" id="ARBA00022448"/>
    </source>
</evidence>
<dbReference type="PANTHER" id="PTHR30026:SF20">
    <property type="entry name" value="OUTER MEMBRANE PROTEIN TOLC"/>
    <property type="match status" value="1"/>
</dbReference>
<name>G6AYU4_9BACT</name>
<evidence type="ECO:0000256" key="4">
    <source>
        <dbReference type="ARBA" id="ARBA00022452"/>
    </source>
</evidence>
<dbReference type="GO" id="GO:0015288">
    <property type="term" value="F:porin activity"/>
    <property type="evidence" value="ECO:0007669"/>
    <property type="project" value="TreeGrafter"/>
</dbReference>
<organism evidence="10 11">
    <name type="scientific">Leyella stercorea DSM 18206</name>
    <dbReference type="NCBI Taxonomy" id="1002367"/>
    <lineage>
        <taxon>Bacteria</taxon>
        <taxon>Pseudomonadati</taxon>
        <taxon>Bacteroidota</taxon>
        <taxon>Bacteroidia</taxon>
        <taxon>Bacteroidales</taxon>
        <taxon>Prevotellaceae</taxon>
        <taxon>Leyella</taxon>
    </lineage>
</organism>
<keyword evidence="9" id="KW-0732">Signal</keyword>
<reference evidence="10 11" key="1">
    <citation type="submission" date="2011-08" db="EMBL/GenBank/DDBJ databases">
        <authorList>
            <person name="Weinstock G."/>
            <person name="Sodergren E."/>
            <person name="Clifton S."/>
            <person name="Fulton L."/>
            <person name="Fulton B."/>
            <person name="Courtney L."/>
            <person name="Fronick C."/>
            <person name="Harrison M."/>
            <person name="Strong C."/>
            <person name="Farmer C."/>
            <person name="Delahaunty K."/>
            <person name="Markovic C."/>
            <person name="Hall O."/>
            <person name="Minx P."/>
            <person name="Tomlinson C."/>
            <person name="Mitreva M."/>
            <person name="Hou S."/>
            <person name="Chen J."/>
            <person name="Wollam A."/>
            <person name="Pepin K.H."/>
            <person name="Johnson M."/>
            <person name="Bhonagiri V."/>
            <person name="Zhang X."/>
            <person name="Suruliraj S."/>
            <person name="Warren W."/>
            <person name="Chinwalla A."/>
            <person name="Mardis E.R."/>
            <person name="Wilson R.K."/>
        </authorList>
    </citation>
    <scope>NUCLEOTIDE SEQUENCE [LARGE SCALE GENOMIC DNA]</scope>
    <source>
        <strain evidence="10 11">DSM 18206</strain>
    </source>
</reference>
<dbReference type="AlphaFoldDB" id="G6AYU4"/>
<dbReference type="RefSeq" id="WP_007900590.1">
    <property type="nucleotide sequence ID" value="NZ_JH379441.1"/>
</dbReference>
<evidence type="ECO:0000256" key="8">
    <source>
        <dbReference type="SAM" id="Coils"/>
    </source>
</evidence>
<keyword evidence="3" id="KW-0813">Transport</keyword>
<dbReference type="PATRIC" id="fig|1002367.3.peg.1463"/>
<dbReference type="EMBL" id="AFZZ01000162">
    <property type="protein sequence ID" value="EHJ38950.1"/>
    <property type="molecule type" value="Genomic_DNA"/>
</dbReference>
<keyword evidence="8" id="KW-0175">Coiled coil</keyword>
<feature type="chain" id="PRO_5003485156" evidence="9">
    <location>
        <begin position="20"/>
        <end position="441"/>
    </location>
</feature>
<dbReference type="PANTHER" id="PTHR30026">
    <property type="entry name" value="OUTER MEMBRANE PROTEIN TOLC"/>
    <property type="match status" value="1"/>
</dbReference>
<dbReference type="GO" id="GO:0009279">
    <property type="term" value="C:cell outer membrane"/>
    <property type="evidence" value="ECO:0007669"/>
    <property type="project" value="UniProtKB-SubCell"/>
</dbReference>
<comment type="similarity">
    <text evidence="2">Belongs to the outer membrane factor (OMF) (TC 1.B.17) family.</text>
</comment>
<dbReference type="GO" id="GO:0015562">
    <property type="term" value="F:efflux transmembrane transporter activity"/>
    <property type="evidence" value="ECO:0007669"/>
    <property type="project" value="InterPro"/>
</dbReference>
<keyword evidence="4" id="KW-1134">Transmembrane beta strand</keyword>